<dbReference type="AlphaFoldDB" id="A0A6N8TI88"/>
<proteinExistence type="predicted"/>
<evidence type="ECO:0000313" key="4">
    <source>
        <dbReference type="Proteomes" id="UP000440304"/>
    </source>
</evidence>
<evidence type="ECO:0000313" key="3">
    <source>
        <dbReference type="EMBL" id="MXO02973.1"/>
    </source>
</evidence>
<keyword evidence="2" id="KW-0732">Signal</keyword>
<name>A0A6N8TI88_SHIZO</name>
<comment type="caution">
    <text evidence="3">The sequence shown here is derived from an EMBL/GenBank/DDBJ whole genome shotgun (WGS) entry which is preliminary data.</text>
</comment>
<sequence>MRLLFLLVGLALMAGQAEAHGRRASSANATGLAIPSMSHGALLVLDDHYAAILRLADRAKESDPVFRKLRNHARIQNYYCLWGFAPRAIEDEASPFNECSHAYLSAARMLLLHMRDMPSISAEANDMVSVIDAEMVRRGSALIQCEYSADPFYTGDFLTPHWEKLVEHRPSLIAALSPLVLVLGFAFLRRRLPLRQDV</sequence>
<protein>
    <submittedName>
        <fullName evidence="3">Uncharacterized protein</fullName>
    </submittedName>
</protein>
<evidence type="ECO:0000256" key="2">
    <source>
        <dbReference type="SAM" id="SignalP"/>
    </source>
</evidence>
<reference evidence="3 4" key="1">
    <citation type="submission" date="2019-12" db="EMBL/GenBank/DDBJ databases">
        <title>Shinella granuli gen. nov., sp. nov., and proposal of the reclassification of Zoogloea ramigera ATCC 19623 as Shinella zoogloeoides sp. nov.</title>
        <authorList>
            <person name="Gao J."/>
        </authorList>
    </citation>
    <scope>NUCLEOTIDE SEQUENCE [LARGE SCALE GENOMIC DNA]</scope>
    <source>
        <strain evidence="3 4">DSM 287</strain>
    </source>
</reference>
<evidence type="ECO:0000256" key="1">
    <source>
        <dbReference type="SAM" id="Phobius"/>
    </source>
</evidence>
<keyword evidence="1" id="KW-0472">Membrane</keyword>
<dbReference type="Proteomes" id="UP000440304">
    <property type="component" value="Unassembled WGS sequence"/>
</dbReference>
<accession>A0A6N8TI88</accession>
<feature type="transmembrane region" description="Helical" evidence="1">
    <location>
        <begin position="171"/>
        <end position="188"/>
    </location>
</feature>
<gene>
    <name evidence="3" type="ORF">GR156_21995</name>
</gene>
<organism evidence="3 4">
    <name type="scientific">Shinella zoogloeoides</name>
    <name type="common">Crabtreella saccharophila</name>
    <dbReference type="NCBI Taxonomy" id="352475"/>
    <lineage>
        <taxon>Bacteria</taxon>
        <taxon>Pseudomonadati</taxon>
        <taxon>Pseudomonadota</taxon>
        <taxon>Alphaproteobacteria</taxon>
        <taxon>Hyphomicrobiales</taxon>
        <taxon>Rhizobiaceae</taxon>
        <taxon>Shinella</taxon>
    </lineage>
</organism>
<feature type="signal peptide" evidence="2">
    <location>
        <begin position="1"/>
        <end position="19"/>
    </location>
</feature>
<dbReference type="OrthoDB" id="7875723at2"/>
<keyword evidence="1" id="KW-0812">Transmembrane</keyword>
<dbReference type="RefSeq" id="WP_160788131.1">
    <property type="nucleotide sequence ID" value="NZ_CP086611.1"/>
</dbReference>
<dbReference type="EMBL" id="WUML01000040">
    <property type="protein sequence ID" value="MXO02973.1"/>
    <property type="molecule type" value="Genomic_DNA"/>
</dbReference>
<keyword evidence="1" id="KW-1133">Transmembrane helix</keyword>
<feature type="chain" id="PRO_5027014355" evidence="2">
    <location>
        <begin position="20"/>
        <end position="198"/>
    </location>
</feature>